<evidence type="ECO:0000313" key="9">
    <source>
        <dbReference type="Proteomes" id="UP000198806"/>
    </source>
</evidence>
<dbReference type="OrthoDB" id="9811381at2"/>
<organism evidence="8 9">
    <name type="scientific">Anaerocolumna aminovalerica</name>
    <dbReference type="NCBI Taxonomy" id="1527"/>
    <lineage>
        <taxon>Bacteria</taxon>
        <taxon>Bacillati</taxon>
        <taxon>Bacillota</taxon>
        <taxon>Clostridia</taxon>
        <taxon>Lachnospirales</taxon>
        <taxon>Lachnospiraceae</taxon>
        <taxon>Anaerocolumna</taxon>
    </lineage>
</organism>
<dbReference type="STRING" id="1527.SAMN04489757_11179"/>
<keyword evidence="4 6" id="KW-0805">Transcription regulation</keyword>
<comment type="function">
    <text evidence="6">Involved in transcription antitermination. Required for transcription of ribosomal RNA (rRNA) genes. Binds specifically to the boxA antiterminator sequence of the ribosomal RNA (rrn) operons.</text>
</comment>
<dbReference type="SUPFAM" id="SSF48013">
    <property type="entry name" value="NusB-like"/>
    <property type="match status" value="1"/>
</dbReference>
<dbReference type="GO" id="GO:0006353">
    <property type="term" value="P:DNA-templated transcription termination"/>
    <property type="evidence" value="ECO:0007669"/>
    <property type="project" value="UniProtKB-UniRule"/>
</dbReference>
<evidence type="ECO:0000256" key="6">
    <source>
        <dbReference type="HAMAP-Rule" id="MF_00073"/>
    </source>
</evidence>
<evidence type="ECO:0000256" key="3">
    <source>
        <dbReference type="ARBA" id="ARBA00022884"/>
    </source>
</evidence>
<keyword evidence="2 6" id="KW-0889">Transcription antitermination</keyword>
<evidence type="ECO:0000256" key="1">
    <source>
        <dbReference type="ARBA" id="ARBA00005952"/>
    </source>
</evidence>
<dbReference type="AlphaFoldDB" id="A0A1I5EYU0"/>
<evidence type="ECO:0000256" key="5">
    <source>
        <dbReference type="ARBA" id="ARBA00023163"/>
    </source>
</evidence>
<dbReference type="PANTHER" id="PTHR11078">
    <property type="entry name" value="N UTILIZATION SUBSTANCE PROTEIN B-RELATED"/>
    <property type="match status" value="1"/>
</dbReference>
<gene>
    <name evidence="6" type="primary">nusB</name>
    <name evidence="8" type="ORF">SAMN04489757_11179</name>
</gene>
<dbReference type="NCBIfam" id="TIGR01951">
    <property type="entry name" value="nusB"/>
    <property type="match status" value="1"/>
</dbReference>
<keyword evidence="5 6" id="KW-0804">Transcription</keyword>
<dbReference type="Proteomes" id="UP000198806">
    <property type="component" value="Unassembled WGS sequence"/>
</dbReference>
<evidence type="ECO:0000256" key="4">
    <source>
        <dbReference type="ARBA" id="ARBA00023015"/>
    </source>
</evidence>
<comment type="similarity">
    <text evidence="1 6">Belongs to the NusB family.</text>
</comment>
<dbReference type="RefSeq" id="WP_091686002.1">
    <property type="nucleotide sequence ID" value="NZ_BAABFM010000085.1"/>
</dbReference>
<proteinExistence type="inferred from homology"/>
<evidence type="ECO:0000313" key="8">
    <source>
        <dbReference type="EMBL" id="SFO16593.1"/>
    </source>
</evidence>
<keyword evidence="3 6" id="KW-0694">RNA-binding</keyword>
<reference evidence="8 9" key="1">
    <citation type="submission" date="2016-10" db="EMBL/GenBank/DDBJ databases">
        <authorList>
            <person name="de Groot N.N."/>
        </authorList>
    </citation>
    <scope>NUCLEOTIDE SEQUENCE [LARGE SCALE GENOMIC DNA]</scope>
    <source>
        <strain evidence="8 9">DSM 1283</strain>
    </source>
</reference>
<dbReference type="Pfam" id="PF01029">
    <property type="entry name" value="NusB"/>
    <property type="match status" value="1"/>
</dbReference>
<evidence type="ECO:0000259" key="7">
    <source>
        <dbReference type="Pfam" id="PF01029"/>
    </source>
</evidence>
<feature type="domain" description="NusB/RsmB/TIM44" evidence="7">
    <location>
        <begin position="5"/>
        <end position="132"/>
    </location>
</feature>
<dbReference type="GO" id="GO:0031564">
    <property type="term" value="P:transcription antitermination"/>
    <property type="evidence" value="ECO:0007669"/>
    <property type="project" value="UniProtKB-KW"/>
</dbReference>
<accession>A0A1I5EYU0</accession>
<evidence type="ECO:0000256" key="2">
    <source>
        <dbReference type="ARBA" id="ARBA00022814"/>
    </source>
</evidence>
<dbReference type="GO" id="GO:0005829">
    <property type="term" value="C:cytosol"/>
    <property type="evidence" value="ECO:0007669"/>
    <property type="project" value="TreeGrafter"/>
</dbReference>
<dbReference type="InterPro" id="IPR035926">
    <property type="entry name" value="NusB-like_sf"/>
</dbReference>
<name>A0A1I5EYU0_9FIRM</name>
<dbReference type="Gene3D" id="1.10.940.10">
    <property type="entry name" value="NusB-like"/>
    <property type="match status" value="1"/>
</dbReference>
<dbReference type="EMBL" id="FOWD01000011">
    <property type="protein sequence ID" value="SFO16593.1"/>
    <property type="molecule type" value="Genomic_DNA"/>
</dbReference>
<keyword evidence="9" id="KW-1185">Reference proteome</keyword>
<dbReference type="InterPro" id="IPR011605">
    <property type="entry name" value="NusB_fam"/>
</dbReference>
<sequence>MSRREIREHLFRMLFRRDFHDEAELNEQIDFYFESLETPKEEELAYLKERFNKIIEKIPDIDVILADASSGWRLNRLGKVDLTIMRLAAYEIEYDDEIPNKVAINEAVEIAKIFGGESSGSFVNGVLAKLIK</sequence>
<protein>
    <recommendedName>
        <fullName evidence="6">Transcription antitermination protein NusB</fullName>
    </recommendedName>
    <alternativeName>
        <fullName evidence="6">Antitermination factor NusB</fullName>
    </alternativeName>
</protein>
<dbReference type="GO" id="GO:0003723">
    <property type="term" value="F:RNA binding"/>
    <property type="evidence" value="ECO:0007669"/>
    <property type="project" value="UniProtKB-UniRule"/>
</dbReference>
<dbReference type="HAMAP" id="MF_00073">
    <property type="entry name" value="NusB"/>
    <property type="match status" value="1"/>
</dbReference>
<dbReference type="InterPro" id="IPR006027">
    <property type="entry name" value="NusB_RsmB_TIM44"/>
</dbReference>
<dbReference type="PANTHER" id="PTHR11078:SF3">
    <property type="entry name" value="ANTITERMINATION NUSB DOMAIN-CONTAINING PROTEIN"/>
    <property type="match status" value="1"/>
</dbReference>